<feature type="compositionally biased region" description="Basic and acidic residues" evidence="1">
    <location>
        <begin position="294"/>
        <end position="308"/>
    </location>
</feature>
<proteinExistence type="predicted"/>
<reference evidence="3" key="1">
    <citation type="submission" date="2022-07" db="EMBL/GenBank/DDBJ databases">
        <title>Draft genome sequence of Zalerion maritima ATCC 34329, a (micro)plastics degrading marine fungus.</title>
        <authorList>
            <person name="Paco A."/>
            <person name="Goncalves M.F.M."/>
            <person name="Rocha-Santos T.A.P."/>
            <person name="Alves A."/>
        </authorList>
    </citation>
    <scope>NUCLEOTIDE SEQUENCE</scope>
    <source>
        <strain evidence="3">ATCC 34329</strain>
    </source>
</reference>
<feature type="region of interest" description="Disordered" evidence="1">
    <location>
        <begin position="367"/>
        <end position="398"/>
    </location>
</feature>
<dbReference type="AlphaFoldDB" id="A0AAD5RLU3"/>
<dbReference type="EMBL" id="JAKWBI020000245">
    <property type="protein sequence ID" value="KAJ2898086.1"/>
    <property type="molecule type" value="Genomic_DNA"/>
</dbReference>
<keyword evidence="2" id="KW-0812">Transmembrane</keyword>
<feature type="transmembrane region" description="Helical" evidence="2">
    <location>
        <begin position="12"/>
        <end position="30"/>
    </location>
</feature>
<evidence type="ECO:0000313" key="4">
    <source>
        <dbReference type="Proteomes" id="UP001201980"/>
    </source>
</evidence>
<feature type="transmembrane region" description="Helical" evidence="2">
    <location>
        <begin position="153"/>
        <end position="178"/>
    </location>
</feature>
<feature type="transmembrane region" description="Helical" evidence="2">
    <location>
        <begin position="112"/>
        <end position="133"/>
    </location>
</feature>
<keyword evidence="2" id="KW-1133">Transmembrane helix</keyword>
<evidence type="ECO:0000256" key="1">
    <source>
        <dbReference type="SAM" id="MobiDB-lite"/>
    </source>
</evidence>
<comment type="caution">
    <text evidence="3">The sequence shown here is derived from an EMBL/GenBank/DDBJ whole genome shotgun (WGS) entry which is preliminary data.</text>
</comment>
<evidence type="ECO:0000256" key="2">
    <source>
        <dbReference type="SAM" id="Phobius"/>
    </source>
</evidence>
<evidence type="ECO:0000313" key="3">
    <source>
        <dbReference type="EMBL" id="KAJ2898086.1"/>
    </source>
</evidence>
<keyword evidence="2" id="KW-0472">Membrane</keyword>
<feature type="compositionally biased region" description="Acidic residues" evidence="1">
    <location>
        <begin position="378"/>
        <end position="387"/>
    </location>
</feature>
<keyword evidence="4" id="KW-1185">Reference proteome</keyword>
<accession>A0AAD5RLU3</accession>
<organism evidence="3 4">
    <name type="scientific">Zalerion maritima</name>
    <dbReference type="NCBI Taxonomy" id="339359"/>
    <lineage>
        <taxon>Eukaryota</taxon>
        <taxon>Fungi</taxon>
        <taxon>Dikarya</taxon>
        <taxon>Ascomycota</taxon>
        <taxon>Pezizomycotina</taxon>
        <taxon>Sordariomycetes</taxon>
        <taxon>Lulworthiomycetidae</taxon>
        <taxon>Lulworthiales</taxon>
        <taxon>Lulworthiaceae</taxon>
        <taxon>Zalerion</taxon>
    </lineage>
</organism>
<protein>
    <submittedName>
        <fullName evidence="3">Palmitoyltransferase</fullName>
    </submittedName>
</protein>
<feature type="region of interest" description="Disordered" evidence="1">
    <location>
        <begin position="283"/>
        <end position="308"/>
    </location>
</feature>
<dbReference type="Proteomes" id="UP001201980">
    <property type="component" value="Unassembled WGS sequence"/>
</dbReference>
<name>A0AAD5RLU3_9PEZI</name>
<sequence>MAGFTSNSVNLGWQPIAIPAVCILISFLGYSSQWLFYAAENLEPGPLTRNELYIFNGLLASKTDSFPFAERKGGEVQCWQEQEKKQQATPASKMVPKVCSSEACQGPSLPTLFFRFLLYTNGTLVYYLSWLIFPRFAALYDNRDLPYYLGPSVPVLIHLTLLMVIGGVTEFALIVMFVTTAKSWIVNTTHIESWEIDRHEALLSRGGIGCSTCPHPNDDASDFEDEHCMERIEFPYDVGFFANMAQGMGSRNPLLWFLPIFGSSIELGTDQSDPGWSWPENEFNEEYGMWPPVDPEKERRSRSRYGPEEDAARLHEFEEAHKDMSNEEIKAAFKARQEADIIRQKANLLAELEEVEDYDIVENDGWANANGEKLADYGVDDESDEPELPPPLVDDGPRVIEIGEDEEDVPLAEILRRRKARAKEDDSE</sequence>
<gene>
    <name evidence="3" type="ORF">MKZ38_004198</name>
</gene>